<dbReference type="OrthoDB" id="9788916at2"/>
<evidence type="ECO:0000259" key="1">
    <source>
        <dbReference type="PROSITE" id="PS51186"/>
    </source>
</evidence>
<dbReference type="PANTHER" id="PTHR43792:SF1">
    <property type="entry name" value="N-ACETYLTRANSFERASE DOMAIN-CONTAINING PROTEIN"/>
    <property type="match status" value="1"/>
</dbReference>
<proteinExistence type="predicted"/>
<reference evidence="2 3" key="1">
    <citation type="submission" date="2016-02" db="EMBL/GenBank/DDBJ databases">
        <title>Draft genome sequence of Polaribacter atrinae KACC17473.</title>
        <authorList>
            <person name="Shin S.-K."/>
            <person name="Yi H."/>
        </authorList>
    </citation>
    <scope>NUCLEOTIDE SEQUENCE [LARGE SCALE GENOMIC DNA]</scope>
    <source>
        <strain evidence="2 3">KACC 17473</strain>
    </source>
</reference>
<feature type="domain" description="N-acetyltransferase" evidence="1">
    <location>
        <begin position="8"/>
        <end position="164"/>
    </location>
</feature>
<dbReference type="AlphaFoldDB" id="A0A176TB82"/>
<gene>
    <name evidence="2" type="ORF">LPB303_09190</name>
</gene>
<dbReference type="RefSeq" id="WP_068449731.1">
    <property type="nucleotide sequence ID" value="NZ_CP150660.1"/>
</dbReference>
<dbReference type="PANTHER" id="PTHR43792">
    <property type="entry name" value="GNAT FAMILY, PUTATIVE (AFU_ORTHOLOGUE AFUA_3G00765)-RELATED-RELATED"/>
    <property type="match status" value="1"/>
</dbReference>
<dbReference type="PROSITE" id="PS51186">
    <property type="entry name" value="GNAT"/>
    <property type="match status" value="1"/>
</dbReference>
<protein>
    <recommendedName>
        <fullName evidence="1">N-acetyltransferase domain-containing protein</fullName>
    </recommendedName>
</protein>
<dbReference type="InterPro" id="IPR000182">
    <property type="entry name" value="GNAT_dom"/>
</dbReference>
<dbReference type="EMBL" id="LVWE01000032">
    <property type="protein sequence ID" value="OAD45100.1"/>
    <property type="molecule type" value="Genomic_DNA"/>
</dbReference>
<dbReference type="Gene3D" id="3.40.630.30">
    <property type="match status" value="1"/>
</dbReference>
<dbReference type="STRING" id="1333662.LPB303_09190"/>
<evidence type="ECO:0000313" key="3">
    <source>
        <dbReference type="Proteomes" id="UP000076923"/>
    </source>
</evidence>
<dbReference type="SUPFAM" id="SSF55729">
    <property type="entry name" value="Acyl-CoA N-acyltransferases (Nat)"/>
    <property type="match status" value="1"/>
</dbReference>
<keyword evidence="3" id="KW-1185">Reference proteome</keyword>
<dbReference type="GO" id="GO:0016747">
    <property type="term" value="F:acyltransferase activity, transferring groups other than amino-acyl groups"/>
    <property type="evidence" value="ECO:0007669"/>
    <property type="project" value="InterPro"/>
</dbReference>
<sequence>MIFETERLIIRRLVLADLAMFHELESNPNVLKYAIGTPKTYIENENELKTLILKYNDPKNDFWILAITNKTDQQFIGTVALVKDNLEDEIGYRFLENFWNLGYGSEVCFGLISYCKQIKIKSIIAYVVDENKASVIILEKNNFTIVDEFINDEGLSETKYELYL</sequence>
<comment type="caution">
    <text evidence="2">The sequence shown here is derived from an EMBL/GenBank/DDBJ whole genome shotgun (WGS) entry which is preliminary data.</text>
</comment>
<dbReference type="Proteomes" id="UP000076923">
    <property type="component" value="Unassembled WGS sequence"/>
</dbReference>
<dbReference type="InterPro" id="IPR051531">
    <property type="entry name" value="N-acetyltransferase"/>
</dbReference>
<evidence type="ECO:0000313" key="2">
    <source>
        <dbReference type="EMBL" id="OAD45100.1"/>
    </source>
</evidence>
<organism evidence="2 3">
    <name type="scientific">Polaribacter atrinae</name>
    <dbReference type="NCBI Taxonomy" id="1333662"/>
    <lineage>
        <taxon>Bacteria</taxon>
        <taxon>Pseudomonadati</taxon>
        <taxon>Bacteroidota</taxon>
        <taxon>Flavobacteriia</taxon>
        <taxon>Flavobacteriales</taxon>
        <taxon>Flavobacteriaceae</taxon>
    </lineage>
</organism>
<name>A0A176TB82_9FLAO</name>
<dbReference type="Pfam" id="PF13302">
    <property type="entry name" value="Acetyltransf_3"/>
    <property type="match status" value="1"/>
</dbReference>
<dbReference type="InterPro" id="IPR016181">
    <property type="entry name" value="Acyl_CoA_acyltransferase"/>
</dbReference>
<accession>A0A176TB82</accession>